<feature type="domain" description="Tetrapyrrole biosynthesis glutamyl-tRNA reductase dimerisation" evidence="10">
    <location>
        <begin position="317"/>
        <end position="413"/>
    </location>
</feature>
<dbReference type="InterPro" id="IPR000343">
    <property type="entry name" value="4pyrrol_synth_GluRdtase"/>
</dbReference>
<comment type="similarity">
    <text evidence="2 8 9">Belongs to the glutamyl-tRNA reductase family.</text>
</comment>
<dbReference type="InterPro" id="IPR036453">
    <property type="entry name" value="GluRdtase_dimer_dom_sf"/>
</dbReference>
<dbReference type="InterPro" id="IPR018214">
    <property type="entry name" value="GluRdtase_CS"/>
</dbReference>
<dbReference type="Pfam" id="PF00745">
    <property type="entry name" value="GlutR_dimer"/>
    <property type="match status" value="1"/>
</dbReference>
<evidence type="ECO:0000256" key="9">
    <source>
        <dbReference type="RuleBase" id="RU000584"/>
    </source>
</evidence>
<comment type="function">
    <text evidence="8">Catalyzes the NADPH-dependent reduction of glutamyl-tRNA(Glu) to glutamate 1-semialdehyde (GSA).</text>
</comment>
<dbReference type="InterPro" id="IPR015895">
    <property type="entry name" value="4pyrrol_synth_GluRdtase_N"/>
</dbReference>
<comment type="domain">
    <text evidence="8">Possesses an unusual extended V-shaped dimeric structure with each monomer consisting of three distinct domains arranged along a curved 'spinal' alpha-helix. The N-terminal catalytic domain specifically recognizes the glutamate moiety of the substrate. The second domain is the NADPH-binding domain, and the third C-terminal domain is responsible for dimerization.</text>
</comment>
<feature type="active site" description="Nucleophile" evidence="8">
    <location>
        <position position="50"/>
    </location>
</feature>
<proteinExistence type="inferred from homology"/>
<evidence type="ECO:0000313" key="14">
    <source>
        <dbReference type="Proteomes" id="UP001061302"/>
    </source>
</evidence>
<evidence type="ECO:0000313" key="13">
    <source>
        <dbReference type="EMBL" id="UXY15103.1"/>
    </source>
</evidence>
<evidence type="ECO:0000256" key="6">
    <source>
        <dbReference type="ARBA" id="ARBA00023244"/>
    </source>
</evidence>
<feature type="domain" description="Quinate/shikimate 5-dehydrogenase/glutamyl-tRNA reductase" evidence="11">
    <location>
        <begin position="168"/>
        <end position="302"/>
    </location>
</feature>
<feature type="binding site" evidence="8">
    <location>
        <position position="116"/>
    </location>
    <ligand>
        <name>substrate</name>
    </ligand>
</feature>
<dbReference type="EMBL" id="CP106753">
    <property type="protein sequence ID" value="UXY15103.1"/>
    <property type="molecule type" value="Genomic_DNA"/>
</dbReference>
<dbReference type="RefSeq" id="WP_263124487.1">
    <property type="nucleotide sequence ID" value="NZ_CP106753.1"/>
</dbReference>
<dbReference type="SUPFAM" id="SSF69075">
    <property type="entry name" value="Glutamyl tRNA-reductase dimerization domain"/>
    <property type="match status" value="1"/>
</dbReference>
<gene>
    <name evidence="8 13" type="primary">hemA</name>
    <name evidence="13" type="ORF">N8I74_17585</name>
</gene>
<evidence type="ECO:0000256" key="4">
    <source>
        <dbReference type="ARBA" id="ARBA00022857"/>
    </source>
</evidence>
<dbReference type="HAMAP" id="MF_00087">
    <property type="entry name" value="Glu_tRNA_reductase"/>
    <property type="match status" value="1"/>
</dbReference>
<dbReference type="PANTHER" id="PTHR43013:SF1">
    <property type="entry name" value="GLUTAMYL-TRNA REDUCTASE"/>
    <property type="match status" value="1"/>
</dbReference>
<dbReference type="SUPFAM" id="SSF69742">
    <property type="entry name" value="Glutamyl tRNA-reductase catalytic, N-terminal domain"/>
    <property type="match status" value="1"/>
</dbReference>
<evidence type="ECO:0000259" key="10">
    <source>
        <dbReference type="Pfam" id="PF00745"/>
    </source>
</evidence>
<protein>
    <recommendedName>
        <fullName evidence="3 8">Glutamyl-tRNA reductase</fullName>
        <shortName evidence="8">GluTR</shortName>
        <ecNumber evidence="3 8">1.2.1.70</ecNumber>
    </recommendedName>
</protein>
<dbReference type="InterPro" id="IPR006151">
    <property type="entry name" value="Shikm_DH/Glu-tRNA_Rdtase"/>
</dbReference>
<evidence type="ECO:0000256" key="2">
    <source>
        <dbReference type="ARBA" id="ARBA00005916"/>
    </source>
</evidence>
<comment type="pathway">
    <text evidence="1 8 9">Porphyrin-containing compound metabolism; protoporphyrin-IX biosynthesis; 5-aminolevulinate from L-glutamyl-tRNA(Glu): step 1/2.</text>
</comment>
<dbReference type="GO" id="GO:0008883">
    <property type="term" value="F:glutamyl-tRNA reductase activity"/>
    <property type="evidence" value="ECO:0007669"/>
    <property type="project" value="UniProtKB-EC"/>
</dbReference>
<evidence type="ECO:0000256" key="7">
    <source>
        <dbReference type="ARBA" id="ARBA00047464"/>
    </source>
</evidence>
<dbReference type="PANTHER" id="PTHR43013">
    <property type="entry name" value="GLUTAMYL-TRNA REDUCTASE"/>
    <property type="match status" value="1"/>
</dbReference>
<feature type="binding site" evidence="8">
    <location>
        <begin position="49"/>
        <end position="52"/>
    </location>
    <ligand>
        <name>substrate</name>
    </ligand>
</feature>
<feature type="binding site" evidence="8">
    <location>
        <begin position="185"/>
        <end position="190"/>
    </location>
    <ligand>
        <name>NADP(+)</name>
        <dbReference type="ChEBI" id="CHEBI:58349"/>
    </ligand>
</feature>
<dbReference type="Proteomes" id="UP001061302">
    <property type="component" value="Chromosome"/>
</dbReference>
<feature type="binding site" evidence="8">
    <location>
        <begin position="110"/>
        <end position="112"/>
    </location>
    <ligand>
        <name>substrate</name>
    </ligand>
</feature>
<evidence type="ECO:0000256" key="3">
    <source>
        <dbReference type="ARBA" id="ARBA00012970"/>
    </source>
</evidence>
<evidence type="ECO:0000256" key="8">
    <source>
        <dbReference type="HAMAP-Rule" id="MF_00087"/>
    </source>
</evidence>
<dbReference type="InterPro" id="IPR015896">
    <property type="entry name" value="4pyrrol_synth_GluRdtase_dimer"/>
</dbReference>
<comment type="catalytic activity">
    <reaction evidence="7 8 9">
        <text>(S)-4-amino-5-oxopentanoate + tRNA(Glu) + NADP(+) = L-glutamyl-tRNA(Glu) + NADPH + H(+)</text>
        <dbReference type="Rhea" id="RHEA:12344"/>
        <dbReference type="Rhea" id="RHEA-COMP:9663"/>
        <dbReference type="Rhea" id="RHEA-COMP:9680"/>
        <dbReference type="ChEBI" id="CHEBI:15378"/>
        <dbReference type="ChEBI" id="CHEBI:57501"/>
        <dbReference type="ChEBI" id="CHEBI:57783"/>
        <dbReference type="ChEBI" id="CHEBI:58349"/>
        <dbReference type="ChEBI" id="CHEBI:78442"/>
        <dbReference type="ChEBI" id="CHEBI:78520"/>
        <dbReference type="EC" id="1.2.1.70"/>
    </reaction>
</comment>
<evidence type="ECO:0000259" key="12">
    <source>
        <dbReference type="Pfam" id="PF05201"/>
    </source>
</evidence>
<dbReference type="NCBIfam" id="TIGR01035">
    <property type="entry name" value="hemA"/>
    <property type="match status" value="1"/>
</dbReference>
<feature type="domain" description="Glutamyl-tRNA reductase N-terminal" evidence="12">
    <location>
        <begin position="6"/>
        <end position="152"/>
    </location>
</feature>
<evidence type="ECO:0000256" key="5">
    <source>
        <dbReference type="ARBA" id="ARBA00023002"/>
    </source>
</evidence>
<comment type="miscellaneous">
    <text evidence="8">During catalysis, the active site Cys acts as a nucleophile attacking the alpha-carbonyl group of tRNA-bound glutamate with the formation of a thioester intermediate between enzyme and glutamate, and the concomitant release of tRNA(Glu). The thioester intermediate is finally reduced by direct hydride transfer from NADPH, to form the product GSA.</text>
</comment>
<dbReference type="PIRSF" id="PIRSF000445">
    <property type="entry name" value="4pyrrol_synth_GluRdtase"/>
    <property type="match status" value="1"/>
</dbReference>
<dbReference type="EC" id="1.2.1.70" evidence="3 8"/>
<name>A0ABY6DTB1_9NEIS</name>
<dbReference type="PROSITE" id="PS00747">
    <property type="entry name" value="GLUTR"/>
    <property type="match status" value="1"/>
</dbReference>
<keyword evidence="14" id="KW-1185">Reference proteome</keyword>
<reference evidence="13" key="1">
    <citation type="submission" date="2022-10" db="EMBL/GenBank/DDBJ databases">
        <title>Chitiniphilus purpureus sp. nov., a novel chitin-degrading bacterium isolated from crawfish pond sediment.</title>
        <authorList>
            <person name="Li K."/>
        </authorList>
    </citation>
    <scope>NUCLEOTIDE SEQUENCE</scope>
    <source>
        <strain evidence="13">CD1</strain>
    </source>
</reference>
<dbReference type="Pfam" id="PF01488">
    <property type="entry name" value="Shikimate_DH"/>
    <property type="match status" value="1"/>
</dbReference>
<sequence length="415" mass="45071">MNLLVLGINHQTAPLAVRERLAFAQTELSEALTTLHALPGISEAAILSTCNRTELYVNAREVGPVLDWFAASRGRSAHELVPHLYQFGGEAAARHAFRVAAGLDSMVLGETQILGQLKEAERIARESGSLGVLLNGLFQRAFQVAKEVRSETRIGAASVSMAAAAVRLAERLYPSVAECRVLFIGAGEMIELCAAHFCAQRPRAVAVANRTLERGARLAQQYGGQTMLLPDLAERMAEFDIVVSCTAAPLAIVGKGMVERALKRRKHKPIFIVDLAVPRDVEPEVAELPDAYLYTVDDLAEVVSEGVAARASEAQAAELLVEDGVQQFRQWLAGRALVPTIRELKDHAERIARHELARARKRIAAGEPADDVLARLTEQLAAKLLHAPLAALNAAPPEEQAELVAATRRIFRLHE</sequence>
<dbReference type="SUPFAM" id="SSF51735">
    <property type="entry name" value="NAD(P)-binding Rossmann-fold domains"/>
    <property type="match status" value="1"/>
</dbReference>
<dbReference type="Gene3D" id="3.30.460.30">
    <property type="entry name" value="Glutamyl-tRNA reductase, N-terminal domain"/>
    <property type="match status" value="1"/>
</dbReference>
<organism evidence="13 14">
    <name type="scientific">Chitiniphilus purpureus</name>
    <dbReference type="NCBI Taxonomy" id="2981137"/>
    <lineage>
        <taxon>Bacteria</taxon>
        <taxon>Pseudomonadati</taxon>
        <taxon>Pseudomonadota</taxon>
        <taxon>Betaproteobacteria</taxon>
        <taxon>Neisseriales</taxon>
        <taxon>Chitinibacteraceae</taxon>
        <taxon>Chitiniphilus</taxon>
    </lineage>
</organism>
<dbReference type="Pfam" id="PF05201">
    <property type="entry name" value="GlutR_N"/>
    <property type="match status" value="1"/>
</dbReference>
<dbReference type="Gene3D" id="3.40.50.720">
    <property type="entry name" value="NAD(P)-binding Rossmann-like Domain"/>
    <property type="match status" value="1"/>
</dbReference>
<dbReference type="InterPro" id="IPR036343">
    <property type="entry name" value="GluRdtase_N_sf"/>
</dbReference>
<keyword evidence="5 8" id="KW-0560">Oxidoreductase</keyword>
<evidence type="ECO:0000256" key="1">
    <source>
        <dbReference type="ARBA" id="ARBA00005059"/>
    </source>
</evidence>
<feature type="binding site" evidence="8">
    <location>
        <position position="105"/>
    </location>
    <ligand>
        <name>substrate</name>
    </ligand>
</feature>
<comment type="subunit">
    <text evidence="8">Homodimer.</text>
</comment>
<keyword evidence="6 8" id="KW-0627">Porphyrin biosynthesis</keyword>
<dbReference type="CDD" id="cd05213">
    <property type="entry name" value="NAD_bind_Glutamyl_tRNA_reduct"/>
    <property type="match status" value="1"/>
</dbReference>
<accession>A0ABY6DTB1</accession>
<feature type="site" description="Important for activity" evidence="8">
    <location>
        <position position="95"/>
    </location>
</feature>
<evidence type="ECO:0000259" key="11">
    <source>
        <dbReference type="Pfam" id="PF01488"/>
    </source>
</evidence>
<keyword evidence="4 8" id="KW-0521">NADP</keyword>
<dbReference type="InterPro" id="IPR036291">
    <property type="entry name" value="NAD(P)-bd_dom_sf"/>
</dbReference>